<organism evidence="4">
    <name type="scientific">freshwater metagenome</name>
    <dbReference type="NCBI Taxonomy" id="449393"/>
    <lineage>
        <taxon>unclassified sequences</taxon>
        <taxon>metagenomes</taxon>
        <taxon>ecological metagenomes</taxon>
    </lineage>
</organism>
<feature type="transmembrane region" description="Helical" evidence="1">
    <location>
        <begin position="12"/>
        <end position="38"/>
    </location>
</feature>
<proteinExistence type="predicted"/>
<dbReference type="AlphaFoldDB" id="A0A6J7XRL9"/>
<keyword evidence="1" id="KW-0812">Transmembrane</keyword>
<dbReference type="EMBL" id="CAFBSG010000005">
    <property type="protein sequence ID" value="CAB5239753.1"/>
    <property type="molecule type" value="Genomic_DNA"/>
</dbReference>
<feature type="transmembrane region" description="Helical" evidence="1">
    <location>
        <begin position="70"/>
        <end position="89"/>
    </location>
</feature>
<evidence type="ECO:0000259" key="2">
    <source>
        <dbReference type="Pfam" id="PF01757"/>
    </source>
</evidence>
<sequence>MRITQIQGLRALAAILVTVFHAKFITGGFIGVDIFYVISGYLITGLILREIDRSGEFGFKKFYARRSKRLLPTSAFVLVVTAIVSFLILPATMRQSLGRDIIAASLYISNYLFAWWQNDYQNLNATPSPVIHFWSLAVEEQFYFIWPLFIFALTRFRRKAIVVAGVLLLTLGSLVFSMYQTETAPIWAFYSLPTRAWELGVGALLVFLPTMPKNRWIPWIGFIALTYSSMAFSENTAFPGKAALLPVLGTFLLISSIKYWPPIFNDLANSKVSQWLGEISYPLYLWHWPLLVLPSTYLSRPLTFPEKFGCIALTIAFADLTHRFIEERFRHRETTPSKVFKSVGAITLISIILGTGIYFTNTQALKITGVQGEVTLERIKSSPQIYDDGCHVFYGKSLSGECTYGDVKSSRTIVLYGDSHAAQWFPAIDVIAQRSGYKLISLTKSACPSIDVTRPDKGAFKMSDCTKWRENSIARINSIRPDAIIMSSFQYFAPPSNVTNRALWWSDGQKRLLNSIRKSSPLLIYIVDTPRPTRDIPSCLVSQEISVCNKGTASQPLATLGFQVINPNPWLCSSICPAVLDGIVAYRDDSHISVDIATALIPRLNEALATAGLPL</sequence>
<dbReference type="Pfam" id="PF19040">
    <property type="entry name" value="SGNH"/>
    <property type="match status" value="1"/>
</dbReference>
<accession>A0A6J7XRL9</accession>
<feature type="transmembrane region" description="Helical" evidence="1">
    <location>
        <begin position="339"/>
        <end position="359"/>
    </location>
</feature>
<dbReference type="InterPro" id="IPR043968">
    <property type="entry name" value="SGNH"/>
</dbReference>
<feature type="transmembrane region" description="Helical" evidence="1">
    <location>
        <begin position="130"/>
        <end position="153"/>
    </location>
</feature>
<dbReference type="GO" id="GO:0016020">
    <property type="term" value="C:membrane"/>
    <property type="evidence" value="ECO:0007669"/>
    <property type="project" value="TreeGrafter"/>
</dbReference>
<feature type="transmembrane region" description="Helical" evidence="1">
    <location>
        <begin position="242"/>
        <end position="261"/>
    </location>
</feature>
<feature type="transmembrane region" description="Helical" evidence="1">
    <location>
        <begin position="160"/>
        <end position="179"/>
    </location>
</feature>
<protein>
    <submittedName>
        <fullName evidence="4">Unannotated protein</fullName>
    </submittedName>
</protein>
<dbReference type="PANTHER" id="PTHR23028">
    <property type="entry name" value="ACETYLTRANSFERASE"/>
    <property type="match status" value="1"/>
</dbReference>
<evidence type="ECO:0000259" key="3">
    <source>
        <dbReference type="Pfam" id="PF19040"/>
    </source>
</evidence>
<gene>
    <name evidence="4" type="ORF">UFOPK3554_00454</name>
</gene>
<evidence type="ECO:0000256" key="1">
    <source>
        <dbReference type="SAM" id="Phobius"/>
    </source>
</evidence>
<dbReference type="GO" id="GO:0016747">
    <property type="term" value="F:acyltransferase activity, transferring groups other than amino-acyl groups"/>
    <property type="evidence" value="ECO:0007669"/>
    <property type="project" value="InterPro"/>
</dbReference>
<keyword evidence="1" id="KW-0472">Membrane</keyword>
<dbReference type="InterPro" id="IPR002656">
    <property type="entry name" value="Acyl_transf_3_dom"/>
</dbReference>
<feature type="transmembrane region" description="Helical" evidence="1">
    <location>
        <begin position="216"/>
        <end position="233"/>
    </location>
</feature>
<feature type="domain" description="SGNH" evidence="3">
    <location>
        <begin position="390"/>
        <end position="604"/>
    </location>
</feature>
<dbReference type="Pfam" id="PF01757">
    <property type="entry name" value="Acyl_transf_3"/>
    <property type="match status" value="1"/>
</dbReference>
<evidence type="ECO:0000313" key="4">
    <source>
        <dbReference type="EMBL" id="CAB5239753.1"/>
    </source>
</evidence>
<keyword evidence="1" id="KW-1133">Transmembrane helix</keyword>
<reference evidence="4" key="1">
    <citation type="submission" date="2020-05" db="EMBL/GenBank/DDBJ databases">
        <authorList>
            <person name="Chiriac C."/>
            <person name="Salcher M."/>
            <person name="Ghai R."/>
            <person name="Kavagutti S V."/>
        </authorList>
    </citation>
    <scope>NUCLEOTIDE SEQUENCE</scope>
</reference>
<name>A0A6J7XRL9_9ZZZZ</name>
<feature type="transmembrane region" description="Helical" evidence="1">
    <location>
        <begin position="101"/>
        <end position="118"/>
    </location>
</feature>
<feature type="domain" description="Acyltransferase 3" evidence="2">
    <location>
        <begin position="5"/>
        <end position="321"/>
    </location>
</feature>
<dbReference type="InterPro" id="IPR050879">
    <property type="entry name" value="Acyltransferase_3"/>
</dbReference>
<dbReference type="PANTHER" id="PTHR23028:SF53">
    <property type="entry name" value="ACYL_TRANSF_3 DOMAIN-CONTAINING PROTEIN"/>
    <property type="match status" value="1"/>
</dbReference>
<dbReference type="GO" id="GO:0009103">
    <property type="term" value="P:lipopolysaccharide biosynthetic process"/>
    <property type="evidence" value="ECO:0007669"/>
    <property type="project" value="TreeGrafter"/>
</dbReference>